<dbReference type="InterPro" id="IPR050883">
    <property type="entry name" value="PNGase"/>
</dbReference>
<dbReference type="EMBL" id="CAJVPV010058569">
    <property type="protein sequence ID" value="CAG8787996.1"/>
    <property type="molecule type" value="Genomic_DNA"/>
</dbReference>
<accession>A0A9N9P3Z6</accession>
<keyword evidence="3" id="KW-1185">Reference proteome</keyword>
<proteinExistence type="predicted"/>
<dbReference type="GO" id="GO:0000224">
    <property type="term" value="F:peptide-N4-(N-acetyl-beta-glucosaminyl)asparagine amidase activity"/>
    <property type="evidence" value="ECO:0007669"/>
    <property type="project" value="TreeGrafter"/>
</dbReference>
<dbReference type="GO" id="GO:0005829">
    <property type="term" value="C:cytosol"/>
    <property type="evidence" value="ECO:0007669"/>
    <property type="project" value="TreeGrafter"/>
</dbReference>
<dbReference type="InterPro" id="IPR041371">
    <property type="entry name" value="GH92_N"/>
</dbReference>
<sequence length="149" mass="16733">GYSKFGLKDYDITVELTATRRTGFHRYKFPKIEDGARVILDLSHVLRNVNGAWMKYHGGVISSVSSTQIRGFGRYSNLWSSSPAFNVYFCSQFKTPAKSFATFWSHKIYPDTTYQTGMNSIGAIMSFDTSKENVILSRVGISFISANNA</sequence>
<dbReference type="InterPro" id="IPR014718">
    <property type="entry name" value="GH-type_carb-bd"/>
</dbReference>
<dbReference type="Pfam" id="PF17678">
    <property type="entry name" value="Glyco_hydro_92N"/>
    <property type="match status" value="1"/>
</dbReference>
<feature type="domain" description="Glycosyl hydrolase family 92 N-terminal" evidence="1">
    <location>
        <begin position="2"/>
        <end position="142"/>
    </location>
</feature>
<gene>
    <name evidence="2" type="ORF">AMORRO_LOCUS17897</name>
</gene>
<protein>
    <submittedName>
        <fullName evidence="2">14763_t:CDS:1</fullName>
    </submittedName>
</protein>
<organism evidence="2 3">
    <name type="scientific">Acaulospora morrowiae</name>
    <dbReference type="NCBI Taxonomy" id="94023"/>
    <lineage>
        <taxon>Eukaryota</taxon>
        <taxon>Fungi</taxon>
        <taxon>Fungi incertae sedis</taxon>
        <taxon>Mucoromycota</taxon>
        <taxon>Glomeromycotina</taxon>
        <taxon>Glomeromycetes</taxon>
        <taxon>Diversisporales</taxon>
        <taxon>Acaulosporaceae</taxon>
        <taxon>Acaulospora</taxon>
    </lineage>
</organism>
<feature type="non-terminal residue" evidence="2">
    <location>
        <position position="1"/>
    </location>
</feature>
<evidence type="ECO:0000313" key="3">
    <source>
        <dbReference type="Proteomes" id="UP000789342"/>
    </source>
</evidence>
<dbReference type="AlphaFoldDB" id="A0A9N9P3Z6"/>
<dbReference type="Proteomes" id="UP000789342">
    <property type="component" value="Unassembled WGS sequence"/>
</dbReference>
<dbReference type="OrthoDB" id="2422762at2759"/>
<dbReference type="GO" id="GO:0006516">
    <property type="term" value="P:glycoprotein catabolic process"/>
    <property type="evidence" value="ECO:0007669"/>
    <property type="project" value="TreeGrafter"/>
</dbReference>
<comment type="caution">
    <text evidence="2">The sequence shown here is derived from an EMBL/GenBank/DDBJ whole genome shotgun (WGS) entry which is preliminary data.</text>
</comment>
<feature type="non-terminal residue" evidence="2">
    <location>
        <position position="149"/>
    </location>
</feature>
<name>A0A9N9P3Z6_9GLOM</name>
<evidence type="ECO:0000313" key="2">
    <source>
        <dbReference type="EMBL" id="CAG8787996.1"/>
    </source>
</evidence>
<dbReference type="GO" id="GO:0030246">
    <property type="term" value="F:carbohydrate binding"/>
    <property type="evidence" value="ECO:0007669"/>
    <property type="project" value="InterPro"/>
</dbReference>
<evidence type="ECO:0000259" key="1">
    <source>
        <dbReference type="Pfam" id="PF17678"/>
    </source>
</evidence>
<reference evidence="2" key="1">
    <citation type="submission" date="2021-06" db="EMBL/GenBank/DDBJ databases">
        <authorList>
            <person name="Kallberg Y."/>
            <person name="Tangrot J."/>
            <person name="Rosling A."/>
        </authorList>
    </citation>
    <scope>NUCLEOTIDE SEQUENCE</scope>
    <source>
        <strain evidence="2">CL551</strain>
    </source>
</reference>
<dbReference type="Gene3D" id="2.70.98.10">
    <property type="match status" value="1"/>
</dbReference>
<dbReference type="PANTHER" id="PTHR12143:SF43">
    <property type="entry name" value="PUTATIVE-RELATED"/>
    <property type="match status" value="1"/>
</dbReference>
<dbReference type="PANTHER" id="PTHR12143">
    <property type="entry name" value="PEPTIDE N-GLYCANASE PNGASE -RELATED"/>
    <property type="match status" value="1"/>
</dbReference>